<proteinExistence type="predicted"/>
<keyword evidence="4" id="KW-1185">Reference proteome</keyword>
<sequence>MLSRRLAAAFAAALVASPVVAQEAAPSCAGRDLISKAKAEDPKAYAAFETEARAVPNAEGLLWRITPKAANVAPSYLFGTMHTTDADLVALSEPVRAALKDARTVAVEIADANGAAAQAEVVAYVTRNAIDLSGKGLEGLDEAQRKEVGRRIAENGLPASVASSLKPWFLGITLQVSACETRRMAEGLPTIDFAVERIGRENGAKIVGLESVTEQLDAVSKVPDETARRMIRDTVATPEAGGDLQTTTLALYRARKVGWYLAMKGGLFGAGFDVEAYADFMSELVDRRNTLMSERSKALIDEGGAFVAVGALHLPGQKGLVELYRRAGYVVEKAW</sequence>
<accession>A0A9W6IRR4</accession>
<dbReference type="EMBL" id="BSFF01000001">
    <property type="protein sequence ID" value="GLK54983.1"/>
    <property type="molecule type" value="Genomic_DNA"/>
</dbReference>
<reference evidence="3 4" key="2">
    <citation type="submission" date="2021-01" db="EMBL/GenBank/DDBJ databases">
        <title>Genomic Encyclopedia of Type Strains, Phase IV (KMG-IV): sequencing the most valuable type-strain genomes for metagenomic binning, comparative biology and taxonomic classification.</title>
        <authorList>
            <person name="Goeker M."/>
        </authorList>
    </citation>
    <scope>NUCLEOTIDE SEQUENCE [LARGE SCALE GENOMIC DNA]</scope>
    <source>
        <strain evidence="3 4">DSM 6130</strain>
    </source>
</reference>
<organism evidence="2 5">
    <name type="scientific">Methylopila capsulata</name>
    <dbReference type="NCBI Taxonomy" id="61654"/>
    <lineage>
        <taxon>Bacteria</taxon>
        <taxon>Pseudomonadati</taxon>
        <taxon>Pseudomonadota</taxon>
        <taxon>Alphaproteobacteria</taxon>
        <taxon>Hyphomicrobiales</taxon>
        <taxon>Methylopilaceae</taxon>
        <taxon>Methylopila</taxon>
    </lineage>
</organism>
<dbReference type="InterPro" id="IPR002816">
    <property type="entry name" value="TraB/PrgY/GumN_fam"/>
</dbReference>
<evidence type="ECO:0000313" key="5">
    <source>
        <dbReference type="Proteomes" id="UP001143400"/>
    </source>
</evidence>
<evidence type="ECO:0000313" key="3">
    <source>
        <dbReference type="EMBL" id="MBM7851918.1"/>
    </source>
</evidence>
<name>A0A9W6IRR4_9HYPH</name>
<feature type="chain" id="PRO_5040996691" evidence="1">
    <location>
        <begin position="22"/>
        <end position="335"/>
    </location>
</feature>
<dbReference type="PANTHER" id="PTHR40590:SF1">
    <property type="entry name" value="CYTOPLASMIC PROTEIN"/>
    <property type="match status" value="1"/>
</dbReference>
<reference evidence="2" key="3">
    <citation type="submission" date="2023-01" db="EMBL/GenBank/DDBJ databases">
        <authorList>
            <person name="Sun Q."/>
            <person name="Evtushenko L."/>
        </authorList>
    </citation>
    <scope>NUCLEOTIDE SEQUENCE</scope>
    <source>
        <strain evidence="2">VKM B-1606</strain>
    </source>
</reference>
<dbReference type="RefSeq" id="WP_204950296.1">
    <property type="nucleotide sequence ID" value="NZ_BSFF01000001.1"/>
</dbReference>
<dbReference type="Pfam" id="PF01963">
    <property type="entry name" value="TraB_PrgY_gumN"/>
    <property type="match status" value="1"/>
</dbReference>
<protein>
    <submittedName>
        <fullName evidence="3">Uncharacterized protein YbaP (TraB family)</fullName>
    </submittedName>
</protein>
<dbReference type="InterPro" id="IPR047111">
    <property type="entry name" value="YbaP-like"/>
</dbReference>
<dbReference type="Proteomes" id="UP001143400">
    <property type="component" value="Unassembled WGS sequence"/>
</dbReference>
<evidence type="ECO:0000256" key="1">
    <source>
        <dbReference type="SAM" id="SignalP"/>
    </source>
</evidence>
<dbReference type="AlphaFoldDB" id="A0A9W6IRR4"/>
<dbReference type="CDD" id="cd14789">
    <property type="entry name" value="Tiki"/>
    <property type="match status" value="1"/>
</dbReference>
<feature type="signal peptide" evidence="1">
    <location>
        <begin position="1"/>
        <end position="21"/>
    </location>
</feature>
<reference evidence="2" key="1">
    <citation type="journal article" date="2014" name="Int. J. Syst. Evol. Microbiol.">
        <title>Complete genome sequence of Corynebacterium casei LMG S-19264T (=DSM 44701T), isolated from a smear-ripened cheese.</title>
        <authorList>
            <consortium name="US DOE Joint Genome Institute (JGI-PGF)"/>
            <person name="Walter F."/>
            <person name="Albersmeier A."/>
            <person name="Kalinowski J."/>
            <person name="Ruckert C."/>
        </authorList>
    </citation>
    <scope>NUCLEOTIDE SEQUENCE</scope>
    <source>
        <strain evidence="2">VKM B-1606</strain>
    </source>
</reference>
<dbReference type="Proteomes" id="UP000758856">
    <property type="component" value="Unassembled WGS sequence"/>
</dbReference>
<keyword evidence="1" id="KW-0732">Signal</keyword>
<dbReference type="PANTHER" id="PTHR40590">
    <property type="entry name" value="CYTOPLASMIC PROTEIN-RELATED"/>
    <property type="match status" value="1"/>
</dbReference>
<gene>
    <name evidence="2" type="ORF">GCM10008170_10020</name>
    <name evidence="3" type="ORF">JOD31_002143</name>
</gene>
<evidence type="ECO:0000313" key="4">
    <source>
        <dbReference type="Proteomes" id="UP000758856"/>
    </source>
</evidence>
<dbReference type="EMBL" id="JAFBCY010000002">
    <property type="protein sequence ID" value="MBM7851918.1"/>
    <property type="molecule type" value="Genomic_DNA"/>
</dbReference>
<comment type="caution">
    <text evidence="2">The sequence shown here is derived from an EMBL/GenBank/DDBJ whole genome shotgun (WGS) entry which is preliminary data.</text>
</comment>
<evidence type="ECO:0000313" key="2">
    <source>
        <dbReference type="EMBL" id="GLK54983.1"/>
    </source>
</evidence>